<feature type="compositionally biased region" description="Basic residues" evidence="11">
    <location>
        <begin position="1192"/>
        <end position="1201"/>
    </location>
</feature>
<dbReference type="RefSeq" id="XP_029105840.1">
    <property type="nucleotide sequence ID" value="XM_029250007.1"/>
</dbReference>
<feature type="region of interest" description="Disordered" evidence="11">
    <location>
        <begin position="856"/>
        <end position="885"/>
    </location>
</feature>
<feature type="region of interest" description="Disordered" evidence="11">
    <location>
        <begin position="256"/>
        <end position="307"/>
    </location>
</feature>
<protein>
    <submittedName>
        <fullName evidence="13">Sal-like protein 3</fullName>
    </submittedName>
</protein>
<keyword evidence="4 10" id="KW-0863">Zinc-finger</keyword>
<feature type="compositionally biased region" description="Basic and acidic residues" evidence="11">
    <location>
        <begin position="681"/>
        <end position="695"/>
    </location>
</feature>
<gene>
    <name evidence="13" type="primary">sall2</name>
</gene>
<dbReference type="RefSeq" id="XP_029105841.1">
    <property type="nucleotide sequence ID" value="XM_029250008.1"/>
</dbReference>
<feature type="compositionally biased region" description="Low complexity" evidence="11">
    <location>
        <begin position="644"/>
        <end position="674"/>
    </location>
</feature>
<dbReference type="PANTHER" id="PTHR23233:SF85">
    <property type="entry name" value="SAL-LIKE PROTEIN 2"/>
    <property type="match status" value="1"/>
</dbReference>
<feature type="region of interest" description="Disordered" evidence="11">
    <location>
        <begin position="620"/>
        <end position="721"/>
    </location>
</feature>
<feature type="compositionally biased region" description="Low complexity" evidence="11">
    <location>
        <begin position="124"/>
        <end position="139"/>
    </location>
</feature>
<dbReference type="FunFam" id="3.30.160.60:FF:000025">
    <property type="entry name" value="Spalt-like transcription factor 1"/>
    <property type="match status" value="1"/>
</dbReference>
<feature type="compositionally biased region" description="Low complexity" evidence="11">
    <location>
        <begin position="293"/>
        <end position="307"/>
    </location>
</feature>
<feature type="compositionally biased region" description="Acidic residues" evidence="11">
    <location>
        <begin position="1292"/>
        <end position="1307"/>
    </location>
</feature>
<dbReference type="Gene3D" id="3.30.160.60">
    <property type="entry name" value="Classic Zinc Finger"/>
    <property type="match status" value="4"/>
</dbReference>
<dbReference type="FunFam" id="3.30.160.60:FF:000556">
    <property type="entry name" value="sal-like protein 2 isoform X2"/>
    <property type="match status" value="1"/>
</dbReference>
<evidence type="ECO:0000256" key="7">
    <source>
        <dbReference type="ARBA" id="ARBA00023163"/>
    </source>
</evidence>
<dbReference type="PROSITE" id="PS50157">
    <property type="entry name" value="ZINC_FINGER_C2H2_2"/>
    <property type="match status" value="6"/>
</dbReference>
<dbReference type="GeneID" id="108937827"/>
<feature type="compositionally biased region" description="Low complexity" evidence="11">
    <location>
        <begin position="938"/>
        <end position="963"/>
    </location>
</feature>
<dbReference type="GO" id="GO:0005634">
    <property type="term" value="C:nucleus"/>
    <property type="evidence" value="ECO:0007669"/>
    <property type="project" value="UniProtKB-SubCell"/>
</dbReference>
<evidence type="ECO:0000256" key="1">
    <source>
        <dbReference type="ARBA" id="ARBA00004123"/>
    </source>
</evidence>
<keyword evidence="6" id="KW-0805">Transcription regulation</keyword>
<organism evidence="13 14">
    <name type="scientific">Scleropages formosus</name>
    <name type="common">Asian bonytongue</name>
    <name type="synonym">Osteoglossum formosum</name>
    <dbReference type="NCBI Taxonomy" id="113540"/>
    <lineage>
        <taxon>Eukaryota</taxon>
        <taxon>Metazoa</taxon>
        <taxon>Chordata</taxon>
        <taxon>Craniata</taxon>
        <taxon>Vertebrata</taxon>
        <taxon>Euteleostomi</taxon>
        <taxon>Actinopterygii</taxon>
        <taxon>Neopterygii</taxon>
        <taxon>Teleostei</taxon>
        <taxon>Osteoglossocephala</taxon>
        <taxon>Osteoglossomorpha</taxon>
        <taxon>Osteoglossiformes</taxon>
        <taxon>Osteoglossidae</taxon>
        <taxon>Scleropages</taxon>
    </lineage>
</organism>
<feature type="domain" description="C2H2-type" evidence="12">
    <location>
        <begin position="383"/>
        <end position="410"/>
    </location>
</feature>
<keyword evidence="3" id="KW-0677">Repeat</keyword>
<sequence length="1307" mass="133661">MCMEKRDKRNDEQLAVKSLSGFLAADSSSTLLPDCQPSLAPCPSPGGLHNPSLPAETSPPSHSPSQPTPFPSSNSESHSSHSPDFPHPSLSSRAQSPTQHSSSLAPSSQTQSRSLMASPKMGVSATTTTSSSSSSSSCAPPHPGSPSPVPEGPPSPITPAPSPGDPPRTHLSIAVILEELRVLQQRQIYQMQMTEEICKQVLQLGGVTCGLDSPPLPQLCLEGSESTSGAPLPLTTQASAPPLLACFPSLVPQSVSKPKTPHPMSQVLRPLKPQYDGIGGTGARVYPGSNARASSSSSSSTSSSSSVATTAVSHYPLSLSLGMPPRYLHEKSPNTTSANAATLPFFTPPLPASASMPSTSQEPQQFSSGSGTSSGPSLGRPSHACRFCGKLFSSDSSLQIHLRSHTGERPYQCPVCLSRFTTRGNLKVHFLRHREQNPELSLSLLPPSLFGAGAEQNQPAGGSGSSMVQKRRKRRSEDELFGEASEGVSGSGAFPLGTSPSARPPPASLPLPPSVDLALLSTAHSLLQLNRAAAAAAAAAAVSSSSSAAPSSCASSTSLTSSLLSAASSSSSAMSSTSTSSVTGLYKGAKRFDENTPPHPAIHPHSAYSQLAHLPKILFPTAPSQHHHPSLALLRPPAPPPPGSHLAAPHPQLTFPFSPFPKAQASSSPSSSSSDTSKLQRLVEKLEKDPQKLEECSSSGSAEAAGNSAGTTAGPFGASSSVSSHSAVAAAGFSREMMAALGMSGSGSAGGGAAVVAGSLGVMGGSLPSLAPNQCAVCLRVLSCPRALRLHQATHLGDRPFPCKLCGRSFSTKGNLRAHQATHRSRPPARAQNSCPLCQRKFTNALVLQHHIRMHLGGQLPPDGSSQAEAPPDSSPQGEPHYFGASVGELSSSLASSMPGFSLVTAQPGGTNPFPILGASGTSLSISSTPLPAEKTSRSPSGSSSPDLIPPADLSPDPTLNPSADPPPPPGGSDPPILSVSAPISEAPPAEQKGSTTPALKGHSSAAPISPSEMSPQASVQPHNGDEDAIPPDGYKARGPEDTHDSVSPGAQSSDVLPVSSPGAKPAFIPGCDTNPCPESIASCPTGVPHPDPPDLAVEVVPEPAVSGTSTPKGDRGAAREVDPAPTTASNPRRDTREAVFLGSPPKDDGGHPKATVPEGTQLTPPSASRPPEKKTYSCSECGKEYASRSGLKGHMKHHGGVVKPTRQAPRVNAERLSATSAAPTLPPAPSGTVSFWNQYQAFLSGSGEPQIEPASSQSSASPAENAEMRRPAESPGKAKALEDPCAATSTEGDEGEAEGGPEPEGK</sequence>
<keyword evidence="7" id="KW-0804">Transcription</keyword>
<name>A0A8C9WLH7_SCLFO</name>
<feature type="compositionally biased region" description="Basic and acidic residues" evidence="11">
    <location>
        <begin position="1035"/>
        <end position="1045"/>
    </location>
</feature>
<comment type="subcellular location">
    <subcellularLocation>
        <location evidence="1">Nucleus</location>
    </subcellularLocation>
</comment>
<evidence type="ECO:0000256" key="11">
    <source>
        <dbReference type="SAM" id="MobiDB-lite"/>
    </source>
</evidence>
<evidence type="ECO:0000256" key="5">
    <source>
        <dbReference type="ARBA" id="ARBA00022833"/>
    </source>
</evidence>
<dbReference type="OrthoDB" id="8958504at2759"/>
<feature type="compositionally biased region" description="Low complexity" evidence="11">
    <location>
        <begin position="1249"/>
        <end position="1265"/>
    </location>
</feature>
<feature type="region of interest" description="Disordered" evidence="11">
    <location>
        <begin position="925"/>
        <end position="1230"/>
    </location>
</feature>
<dbReference type="InterPro" id="IPR013087">
    <property type="entry name" value="Znf_C2H2_type"/>
</dbReference>
<feature type="compositionally biased region" description="Pro residues" evidence="11">
    <location>
        <begin position="140"/>
        <end position="166"/>
    </location>
</feature>
<feature type="compositionally biased region" description="Basic and acidic residues" evidence="11">
    <location>
        <begin position="1113"/>
        <end position="1123"/>
    </location>
</feature>
<evidence type="ECO:0000256" key="6">
    <source>
        <dbReference type="ARBA" id="ARBA00023015"/>
    </source>
</evidence>
<dbReference type="GO" id="GO:0000978">
    <property type="term" value="F:RNA polymerase II cis-regulatory region sequence-specific DNA binding"/>
    <property type="evidence" value="ECO:0007669"/>
    <property type="project" value="TreeGrafter"/>
</dbReference>
<evidence type="ECO:0000256" key="2">
    <source>
        <dbReference type="ARBA" id="ARBA00022723"/>
    </source>
</evidence>
<reference evidence="13" key="3">
    <citation type="submission" date="2025-09" db="UniProtKB">
        <authorList>
            <consortium name="Ensembl"/>
        </authorList>
    </citation>
    <scope>IDENTIFICATION</scope>
</reference>
<dbReference type="InterPro" id="IPR051565">
    <property type="entry name" value="Sal_C2H2-zinc-finger"/>
</dbReference>
<keyword evidence="2" id="KW-0479">Metal-binding</keyword>
<feature type="region of interest" description="Disordered" evidence="11">
    <location>
        <begin position="451"/>
        <end position="509"/>
    </location>
</feature>
<feature type="compositionally biased region" description="Basic and acidic residues" evidence="11">
    <location>
        <begin position="1171"/>
        <end position="1187"/>
    </location>
</feature>
<dbReference type="InterPro" id="IPR036236">
    <property type="entry name" value="Znf_C2H2_sf"/>
</dbReference>
<feature type="compositionally biased region" description="Polar residues" evidence="11">
    <location>
        <begin position="1012"/>
        <end position="1022"/>
    </location>
</feature>
<evidence type="ECO:0000256" key="10">
    <source>
        <dbReference type="PROSITE-ProRule" id="PRU00042"/>
    </source>
</evidence>
<dbReference type="Pfam" id="PF00096">
    <property type="entry name" value="zf-C2H2"/>
    <property type="match status" value="2"/>
</dbReference>
<feature type="domain" description="C2H2-type" evidence="12">
    <location>
        <begin position="1177"/>
        <end position="1204"/>
    </location>
</feature>
<feature type="compositionally biased region" description="Low complexity" evidence="11">
    <location>
        <begin position="482"/>
        <end position="493"/>
    </location>
</feature>
<evidence type="ECO:0000256" key="9">
    <source>
        <dbReference type="ARBA" id="ARBA00038474"/>
    </source>
</evidence>
<keyword evidence="5" id="KW-0862">Zinc</keyword>
<feature type="compositionally biased region" description="Low complexity" evidence="11">
    <location>
        <begin position="367"/>
        <end position="379"/>
    </location>
</feature>
<feature type="region of interest" description="Disordered" evidence="11">
    <location>
        <begin position="28"/>
        <end position="169"/>
    </location>
</feature>
<evidence type="ECO:0000259" key="12">
    <source>
        <dbReference type="PROSITE" id="PS50157"/>
    </source>
</evidence>
<feature type="domain" description="C2H2-type" evidence="12">
    <location>
        <begin position="801"/>
        <end position="828"/>
    </location>
</feature>
<accession>A0A8C9WLH7</accession>
<comment type="similarity">
    <text evidence="9">Belongs to the sal C2H2-type zinc-finger protein family.</text>
</comment>
<dbReference type="PROSITE" id="PS00028">
    <property type="entry name" value="ZINC_FINGER_C2H2_1"/>
    <property type="match status" value="6"/>
</dbReference>
<keyword evidence="8" id="KW-0539">Nucleus</keyword>
<proteinExistence type="inferred from homology"/>
<dbReference type="FunFam" id="3.30.160.60:FF:000096">
    <property type="entry name" value="Zinc finger and BTB domain-containing protein 18 isoform 1"/>
    <property type="match status" value="1"/>
</dbReference>
<feature type="compositionally biased region" description="Polar residues" evidence="11">
    <location>
        <begin position="355"/>
        <end position="366"/>
    </location>
</feature>
<feature type="compositionally biased region" description="Low complexity" evidence="11">
    <location>
        <begin position="58"/>
        <end position="114"/>
    </location>
</feature>
<dbReference type="Proteomes" id="UP000694397">
    <property type="component" value="Chromosome 1"/>
</dbReference>
<feature type="region of interest" description="Disordered" evidence="11">
    <location>
        <begin position="326"/>
        <end position="379"/>
    </location>
</feature>
<reference evidence="13 14" key="1">
    <citation type="submission" date="2019-04" db="EMBL/GenBank/DDBJ databases">
        <authorList>
            <consortium name="Wellcome Sanger Institute Data Sharing"/>
        </authorList>
    </citation>
    <scope>NUCLEOTIDE SEQUENCE [LARGE SCALE GENOMIC DNA]</scope>
</reference>
<feature type="compositionally biased region" description="Polar residues" evidence="11">
    <location>
        <begin position="455"/>
        <end position="468"/>
    </location>
</feature>
<evidence type="ECO:0000256" key="8">
    <source>
        <dbReference type="ARBA" id="ARBA00023242"/>
    </source>
</evidence>
<dbReference type="GO" id="GO:0008270">
    <property type="term" value="F:zinc ion binding"/>
    <property type="evidence" value="ECO:0007669"/>
    <property type="project" value="UniProtKB-KW"/>
</dbReference>
<reference evidence="13" key="2">
    <citation type="submission" date="2025-08" db="UniProtKB">
        <authorList>
            <consortium name="Ensembl"/>
        </authorList>
    </citation>
    <scope>IDENTIFICATION</scope>
</reference>
<evidence type="ECO:0000256" key="3">
    <source>
        <dbReference type="ARBA" id="ARBA00022737"/>
    </source>
</evidence>
<dbReference type="Ensembl" id="ENSSFOT00015072662.1">
    <property type="protein sequence ID" value="ENSSFOP00015077706.1"/>
    <property type="gene ID" value="ENSSFOG00015025523.1"/>
</dbReference>
<evidence type="ECO:0000313" key="13">
    <source>
        <dbReference type="Ensembl" id="ENSSFOP00015077706.1"/>
    </source>
</evidence>
<dbReference type="Pfam" id="PF12874">
    <property type="entry name" value="zf-met"/>
    <property type="match status" value="1"/>
</dbReference>
<evidence type="ECO:0000313" key="14">
    <source>
        <dbReference type="Proteomes" id="UP000694397"/>
    </source>
</evidence>
<dbReference type="PANTHER" id="PTHR23233">
    <property type="entry name" value="SAL-LIKE PROTEIN"/>
    <property type="match status" value="1"/>
</dbReference>
<feature type="domain" description="C2H2-type" evidence="12">
    <location>
        <begin position="773"/>
        <end position="800"/>
    </location>
</feature>
<feature type="domain" description="C2H2-type" evidence="12">
    <location>
        <begin position="833"/>
        <end position="860"/>
    </location>
</feature>
<dbReference type="SMART" id="SM00355">
    <property type="entry name" value="ZnF_C2H2"/>
    <property type="match status" value="6"/>
</dbReference>
<feature type="compositionally biased region" description="Low complexity" evidence="11">
    <location>
        <begin position="697"/>
        <end position="721"/>
    </location>
</feature>
<dbReference type="GeneTree" id="ENSGT00940000155384"/>
<feature type="compositionally biased region" description="Pro residues" evidence="11">
    <location>
        <begin position="964"/>
        <end position="973"/>
    </location>
</feature>
<dbReference type="GO" id="GO:0000981">
    <property type="term" value="F:DNA-binding transcription factor activity, RNA polymerase II-specific"/>
    <property type="evidence" value="ECO:0007669"/>
    <property type="project" value="TreeGrafter"/>
</dbReference>
<evidence type="ECO:0000256" key="4">
    <source>
        <dbReference type="ARBA" id="ARBA00022771"/>
    </source>
</evidence>
<feature type="domain" description="C2H2-type" evidence="12">
    <location>
        <begin position="411"/>
        <end position="438"/>
    </location>
</feature>
<keyword evidence="14" id="KW-1185">Reference proteome</keyword>
<dbReference type="SUPFAM" id="SSF57667">
    <property type="entry name" value="beta-beta-alpha zinc fingers"/>
    <property type="match status" value="3"/>
</dbReference>
<feature type="region of interest" description="Disordered" evidence="11">
    <location>
        <begin position="1245"/>
        <end position="1307"/>
    </location>
</feature>